<feature type="domain" description="Potassium channel" evidence="10">
    <location>
        <begin position="125"/>
        <end position="199"/>
    </location>
</feature>
<evidence type="ECO:0000256" key="4">
    <source>
        <dbReference type="ARBA" id="ARBA00022989"/>
    </source>
</evidence>
<organism evidence="11 12">
    <name type="scientific">Rhodococcus oxybenzonivorans</name>
    <dbReference type="NCBI Taxonomy" id="1990687"/>
    <lineage>
        <taxon>Bacteria</taxon>
        <taxon>Bacillati</taxon>
        <taxon>Actinomycetota</taxon>
        <taxon>Actinomycetes</taxon>
        <taxon>Mycobacteriales</taxon>
        <taxon>Nocardiaceae</taxon>
        <taxon>Rhodococcus</taxon>
    </lineage>
</organism>
<gene>
    <name evidence="11" type="ORF">CBI38_28615</name>
</gene>
<reference evidence="11 12" key="1">
    <citation type="submission" date="2017-05" db="EMBL/GenBank/DDBJ databases">
        <title>Isolation of Rhodococcus sp. S2-17 biodegrading of BP-3.</title>
        <authorList>
            <person name="Lee Y."/>
            <person name="Kim K.H."/>
            <person name="Chun B.H."/>
            <person name="Jung H.S."/>
            <person name="Jeon C.O."/>
        </authorList>
    </citation>
    <scope>NUCLEOTIDE SEQUENCE [LARGE SCALE GENOMIC DNA]</scope>
    <source>
        <strain evidence="11 12">S2-17</strain>
    </source>
</reference>
<accession>A0A2S2C216</accession>
<evidence type="ECO:0000256" key="8">
    <source>
        <dbReference type="SAM" id="Coils"/>
    </source>
</evidence>
<dbReference type="GO" id="GO:0001508">
    <property type="term" value="P:action potential"/>
    <property type="evidence" value="ECO:0007669"/>
    <property type="project" value="TreeGrafter"/>
</dbReference>
<keyword evidence="6 9" id="KW-0472">Membrane</keyword>
<name>A0A2S2C216_9NOCA</name>
<keyword evidence="4 9" id="KW-1133">Transmembrane helix</keyword>
<keyword evidence="3 9" id="KW-0812">Transmembrane</keyword>
<sequence>MTYAQWERKTEWPLAGAALGFLGIYAWTVLGQPERTSAALAEHAVQVIWILFIIDYLTRLMLADRRGRWFVYHLHELAIVVLPILRPLRLLRLLTVVSFLQRSVGGALRGRVVTYAITGTTLLIVVASLAMLDAERDASDATITTFPDALWWAVVTVTTVGYGDLSPVTPTGRLIAVGLMVAGIALLGVVTATLASWLVQKVAEQDEANQAATRQQVAELSRQIRALRAELGGEDSSAQYTESNFSTVRNR</sequence>
<evidence type="ECO:0000256" key="2">
    <source>
        <dbReference type="ARBA" id="ARBA00022448"/>
    </source>
</evidence>
<dbReference type="InterPro" id="IPR013099">
    <property type="entry name" value="K_chnl_dom"/>
</dbReference>
<feature type="transmembrane region" description="Helical" evidence="9">
    <location>
        <begin position="144"/>
        <end position="162"/>
    </location>
</feature>
<evidence type="ECO:0000313" key="11">
    <source>
        <dbReference type="EMBL" id="AWK74936.1"/>
    </source>
</evidence>
<keyword evidence="5" id="KW-0406">Ion transport</keyword>
<dbReference type="Gene3D" id="1.10.287.70">
    <property type="match status" value="1"/>
</dbReference>
<keyword evidence="7" id="KW-0407">Ion channel</keyword>
<keyword evidence="8" id="KW-0175">Coiled coil</keyword>
<dbReference type="GO" id="GO:0005249">
    <property type="term" value="F:voltage-gated potassium channel activity"/>
    <property type="evidence" value="ECO:0007669"/>
    <property type="project" value="InterPro"/>
</dbReference>
<dbReference type="KEGG" id="roz:CBI38_28615"/>
<feature type="transmembrane region" description="Helical" evidence="9">
    <location>
        <begin position="112"/>
        <end position="132"/>
    </location>
</feature>
<dbReference type="Proteomes" id="UP000245711">
    <property type="component" value="Chromosome"/>
</dbReference>
<feature type="transmembrane region" description="Helical" evidence="9">
    <location>
        <begin position="174"/>
        <end position="199"/>
    </location>
</feature>
<dbReference type="GO" id="GO:0008076">
    <property type="term" value="C:voltage-gated potassium channel complex"/>
    <property type="evidence" value="ECO:0007669"/>
    <property type="project" value="InterPro"/>
</dbReference>
<dbReference type="InterPro" id="IPR028325">
    <property type="entry name" value="VG_K_chnl"/>
</dbReference>
<evidence type="ECO:0000256" key="7">
    <source>
        <dbReference type="ARBA" id="ARBA00023303"/>
    </source>
</evidence>
<dbReference type="RefSeq" id="WP_109334319.1">
    <property type="nucleotide sequence ID" value="NZ_CP021354.1"/>
</dbReference>
<dbReference type="Pfam" id="PF07885">
    <property type="entry name" value="Ion_trans_2"/>
    <property type="match status" value="1"/>
</dbReference>
<comment type="subcellular location">
    <subcellularLocation>
        <location evidence="1">Membrane</location>
        <topology evidence="1">Multi-pass membrane protein</topology>
    </subcellularLocation>
</comment>
<feature type="coiled-coil region" evidence="8">
    <location>
        <begin position="203"/>
        <end position="230"/>
    </location>
</feature>
<dbReference type="SUPFAM" id="SSF81324">
    <property type="entry name" value="Voltage-gated potassium channels"/>
    <property type="match status" value="1"/>
</dbReference>
<keyword evidence="12" id="KW-1185">Reference proteome</keyword>
<protein>
    <submittedName>
        <fullName evidence="11">Ion transporter</fullName>
    </submittedName>
</protein>
<dbReference type="PRINTS" id="PR00169">
    <property type="entry name" value="KCHANNEL"/>
</dbReference>
<dbReference type="OrthoDB" id="9799090at2"/>
<evidence type="ECO:0000256" key="6">
    <source>
        <dbReference type="ARBA" id="ARBA00023136"/>
    </source>
</evidence>
<evidence type="ECO:0000256" key="3">
    <source>
        <dbReference type="ARBA" id="ARBA00022692"/>
    </source>
</evidence>
<keyword evidence="2" id="KW-0813">Transport</keyword>
<evidence type="ECO:0000259" key="10">
    <source>
        <dbReference type="Pfam" id="PF07885"/>
    </source>
</evidence>
<evidence type="ECO:0000256" key="9">
    <source>
        <dbReference type="SAM" id="Phobius"/>
    </source>
</evidence>
<dbReference type="Gene3D" id="1.20.5.110">
    <property type="match status" value="1"/>
</dbReference>
<feature type="transmembrane region" description="Helical" evidence="9">
    <location>
        <begin position="36"/>
        <end position="57"/>
    </location>
</feature>
<evidence type="ECO:0000313" key="12">
    <source>
        <dbReference type="Proteomes" id="UP000245711"/>
    </source>
</evidence>
<feature type="transmembrane region" description="Helical" evidence="9">
    <location>
        <begin position="12"/>
        <end position="30"/>
    </location>
</feature>
<dbReference type="EMBL" id="CP021354">
    <property type="protein sequence ID" value="AWK74936.1"/>
    <property type="molecule type" value="Genomic_DNA"/>
</dbReference>
<evidence type="ECO:0000256" key="5">
    <source>
        <dbReference type="ARBA" id="ARBA00023065"/>
    </source>
</evidence>
<dbReference type="PANTHER" id="PTHR11537">
    <property type="entry name" value="VOLTAGE-GATED POTASSIUM CHANNEL"/>
    <property type="match status" value="1"/>
</dbReference>
<proteinExistence type="predicted"/>
<dbReference type="PANTHER" id="PTHR11537:SF254">
    <property type="entry name" value="POTASSIUM VOLTAGE-GATED CHANNEL PROTEIN SHAB"/>
    <property type="match status" value="1"/>
</dbReference>
<dbReference type="AlphaFoldDB" id="A0A2S2C216"/>
<evidence type="ECO:0000256" key="1">
    <source>
        <dbReference type="ARBA" id="ARBA00004141"/>
    </source>
</evidence>